<evidence type="ECO:0000256" key="1">
    <source>
        <dbReference type="ARBA" id="ARBA00009684"/>
    </source>
</evidence>
<dbReference type="GO" id="GO:0050515">
    <property type="term" value="F:4-(cytidine 5'-diphospho)-2-C-methyl-D-erythritol kinase activity"/>
    <property type="evidence" value="ECO:0007669"/>
    <property type="project" value="UniProtKB-UniRule"/>
</dbReference>
<dbReference type="Gene3D" id="3.30.230.10">
    <property type="match status" value="1"/>
</dbReference>
<evidence type="ECO:0000256" key="9">
    <source>
        <dbReference type="HAMAP-Rule" id="MF_00061"/>
    </source>
</evidence>
<feature type="domain" description="GHMP kinase C-terminal" evidence="11">
    <location>
        <begin position="202"/>
        <end position="269"/>
    </location>
</feature>
<feature type="domain" description="GHMP kinase N-terminal" evidence="10">
    <location>
        <begin position="65"/>
        <end position="140"/>
    </location>
</feature>
<comment type="function">
    <text evidence="9">Catalyzes the phosphorylation of the position 2 hydroxy group of 4-diphosphocytidyl-2C-methyl-D-erythritol.</text>
</comment>
<dbReference type="AlphaFoldDB" id="A0A7V2ZJW1"/>
<evidence type="ECO:0000256" key="6">
    <source>
        <dbReference type="ARBA" id="ARBA00022777"/>
    </source>
</evidence>
<organism evidence="12">
    <name type="scientific">Ignavibacterium album</name>
    <dbReference type="NCBI Taxonomy" id="591197"/>
    <lineage>
        <taxon>Bacteria</taxon>
        <taxon>Pseudomonadati</taxon>
        <taxon>Ignavibacteriota</taxon>
        <taxon>Ignavibacteria</taxon>
        <taxon>Ignavibacteriales</taxon>
        <taxon>Ignavibacteriaceae</taxon>
        <taxon>Ignavibacterium</taxon>
    </lineage>
</organism>
<dbReference type="InterPro" id="IPR020568">
    <property type="entry name" value="Ribosomal_Su5_D2-typ_SF"/>
</dbReference>
<dbReference type="InterPro" id="IPR014721">
    <property type="entry name" value="Ribsml_uS5_D2-typ_fold_subgr"/>
</dbReference>
<dbReference type="GO" id="GO:0019288">
    <property type="term" value="P:isopentenyl diphosphate biosynthetic process, methylerythritol 4-phosphate pathway"/>
    <property type="evidence" value="ECO:0007669"/>
    <property type="project" value="UniProtKB-UniRule"/>
</dbReference>
<gene>
    <name evidence="9 12" type="primary">ispE</name>
    <name evidence="12" type="ORF">ENS31_07385</name>
</gene>
<feature type="binding site" evidence="9">
    <location>
        <begin position="93"/>
        <end position="103"/>
    </location>
    <ligand>
        <name>ATP</name>
        <dbReference type="ChEBI" id="CHEBI:30616"/>
    </ligand>
</feature>
<dbReference type="PANTHER" id="PTHR43527">
    <property type="entry name" value="4-DIPHOSPHOCYTIDYL-2-C-METHYL-D-ERYTHRITOL KINASE, CHLOROPLASTIC"/>
    <property type="match status" value="1"/>
</dbReference>
<dbReference type="PIRSF" id="PIRSF010376">
    <property type="entry name" value="IspE"/>
    <property type="match status" value="1"/>
</dbReference>
<dbReference type="EC" id="2.7.1.148" evidence="2 9"/>
<dbReference type="GO" id="GO:0005524">
    <property type="term" value="F:ATP binding"/>
    <property type="evidence" value="ECO:0007669"/>
    <property type="project" value="UniProtKB-UniRule"/>
</dbReference>
<comment type="similarity">
    <text evidence="1 9">Belongs to the GHMP kinase family. IspE subfamily.</text>
</comment>
<evidence type="ECO:0000259" key="10">
    <source>
        <dbReference type="Pfam" id="PF00288"/>
    </source>
</evidence>
<proteinExistence type="inferred from homology"/>
<dbReference type="PANTHER" id="PTHR43527:SF2">
    <property type="entry name" value="4-DIPHOSPHOCYTIDYL-2-C-METHYL-D-ERYTHRITOL KINASE, CHLOROPLASTIC"/>
    <property type="match status" value="1"/>
</dbReference>
<dbReference type="EMBL" id="DSUJ01000008">
    <property type="protein sequence ID" value="HFI91342.1"/>
    <property type="molecule type" value="Genomic_DNA"/>
</dbReference>
<dbReference type="NCBIfam" id="TIGR00154">
    <property type="entry name" value="ispE"/>
    <property type="match status" value="1"/>
</dbReference>
<dbReference type="GO" id="GO:0016114">
    <property type="term" value="P:terpenoid biosynthetic process"/>
    <property type="evidence" value="ECO:0007669"/>
    <property type="project" value="UniProtKB-UniRule"/>
</dbReference>
<keyword evidence="5 9" id="KW-0547">Nucleotide-binding</keyword>
<keyword evidence="4 9" id="KW-0808">Transferase</keyword>
<dbReference type="InterPro" id="IPR004424">
    <property type="entry name" value="IspE"/>
</dbReference>
<sequence>MEELNIKSFAKINIGLNIISRREDGFHNLQTIFFPLSLHDTISIKKSDEFHFDSSDKNLLQDKNNLIIRAHRLIENLFGEKINCHIQLQKNIPIGAGLGGGSSNAAAVIKGLNELFSLNISKSDMLKLALELGSDVPVFLEKLPAYAESRGEKLFPINFNVNGFLLIVNPGIHISTKWAFARITPSFPKVSLKEIIRDSSIDFNELVKVASNDFEAVVFPIYPEIKEIKKQMINFDSKLALMTGTGSTVFGFFDDEEAAYQAEQFFKCKNYFTYLQRVS</sequence>
<dbReference type="SUPFAM" id="SSF55060">
    <property type="entry name" value="GHMP Kinase, C-terminal domain"/>
    <property type="match status" value="1"/>
</dbReference>
<evidence type="ECO:0000313" key="12">
    <source>
        <dbReference type="EMBL" id="HFI91342.1"/>
    </source>
</evidence>
<comment type="pathway">
    <text evidence="9">Isoprenoid biosynthesis; isopentenyl diphosphate biosynthesis via DXP pathway; isopentenyl diphosphate from 1-deoxy-D-xylulose 5-phosphate: step 3/6.</text>
</comment>
<name>A0A7V2ZJW1_9BACT</name>
<keyword evidence="6 9" id="KW-0418">Kinase</keyword>
<evidence type="ECO:0000256" key="4">
    <source>
        <dbReference type="ARBA" id="ARBA00022679"/>
    </source>
</evidence>
<keyword evidence="9" id="KW-0414">Isoprene biosynthesis</keyword>
<feature type="active site" evidence="9">
    <location>
        <position position="135"/>
    </location>
</feature>
<dbReference type="Pfam" id="PF08544">
    <property type="entry name" value="GHMP_kinases_C"/>
    <property type="match status" value="1"/>
</dbReference>
<dbReference type="UniPathway" id="UPA00056">
    <property type="reaction ID" value="UER00094"/>
</dbReference>
<dbReference type="Gene3D" id="3.30.70.890">
    <property type="entry name" value="GHMP kinase, C-terminal domain"/>
    <property type="match status" value="1"/>
</dbReference>
<dbReference type="HAMAP" id="MF_00061">
    <property type="entry name" value="IspE"/>
    <property type="match status" value="1"/>
</dbReference>
<dbReference type="Pfam" id="PF00288">
    <property type="entry name" value="GHMP_kinases_N"/>
    <property type="match status" value="1"/>
</dbReference>
<evidence type="ECO:0000259" key="11">
    <source>
        <dbReference type="Pfam" id="PF08544"/>
    </source>
</evidence>
<keyword evidence="7 9" id="KW-0067">ATP-binding</keyword>
<evidence type="ECO:0000256" key="5">
    <source>
        <dbReference type="ARBA" id="ARBA00022741"/>
    </source>
</evidence>
<evidence type="ECO:0000256" key="8">
    <source>
        <dbReference type="ARBA" id="ARBA00032554"/>
    </source>
</evidence>
<reference evidence="12" key="1">
    <citation type="journal article" date="2020" name="mSystems">
        <title>Genome- and Community-Level Interaction Insights into Carbon Utilization and Element Cycling Functions of Hydrothermarchaeota in Hydrothermal Sediment.</title>
        <authorList>
            <person name="Zhou Z."/>
            <person name="Liu Y."/>
            <person name="Xu W."/>
            <person name="Pan J."/>
            <person name="Luo Z.H."/>
            <person name="Li M."/>
        </authorList>
    </citation>
    <scope>NUCLEOTIDE SEQUENCE [LARGE SCALE GENOMIC DNA]</scope>
    <source>
        <strain evidence="12">SpSt-479</strain>
    </source>
</reference>
<accession>A0A7V2ZJW1</accession>
<dbReference type="InterPro" id="IPR006204">
    <property type="entry name" value="GHMP_kinase_N_dom"/>
</dbReference>
<protein>
    <recommendedName>
        <fullName evidence="3 9">4-diphosphocytidyl-2-C-methyl-D-erythritol kinase</fullName>
        <shortName evidence="9">CMK</shortName>
        <ecNumber evidence="2 9">2.7.1.148</ecNumber>
    </recommendedName>
    <alternativeName>
        <fullName evidence="8 9">4-(cytidine-5'-diphospho)-2-C-methyl-D-erythritol kinase</fullName>
    </alternativeName>
</protein>
<evidence type="ECO:0000256" key="7">
    <source>
        <dbReference type="ARBA" id="ARBA00022840"/>
    </source>
</evidence>
<dbReference type="InterPro" id="IPR013750">
    <property type="entry name" value="GHMP_kinase_C_dom"/>
</dbReference>
<evidence type="ECO:0000256" key="2">
    <source>
        <dbReference type="ARBA" id="ARBA00012052"/>
    </source>
</evidence>
<feature type="active site" evidence="9">
    <location>
        <position position="11"/>
    </location>
</feature>
<dbReference type="InterPro" id="IPR036554">
    <property type="entry name" value="GHMP_kinase_C_sf"/>
</dbReference>
<comment type="catalytic activity">
    <reaction evidence="9">
        <text>4-CDP-2-C-methyl-D-erythritol + ATP = 4-CDP-2-C-methyl-D-erythritol 2-phosphate + ADP + H(+)</text>
        <dbReference type="Rhea" id="RHEA:18437"/>
        <dbReference type="ChEBI" id="CHEBI:15378"/>
        <dbReference type="ChEBI" id="CHEBI:30616"/>
        <dbReference type="ChEBI" id="CHEBI:57823"/>
        <dbReference type="ChEBI" id="CHEBI:57919"/>
        <dbReference type="ChEBI" id="CHEBI:456216"/>
        <dbReference type="EC" id="2.7.1.148"/>
    </reaction>
</comment>
<comment type="caution">
    <text evidence="12">The sequence shown here is derived from an EMBL/GenBank/DDBJ whole genome shotgun (WGS) entry which is preliminary data.</text>
</comment>
<evidence type="ECO:0000256" key="3">
    <source>
        <dbReference type="ARBA" id="ARBA00017473"/>
    </source>
</evidence>
<dbReference type="SUPFAM" id="SSF54211">
    <property type="entry name" value="Ribosomal protein S5 domain 2-like"/>
    <property type="match status" value="1"/>
</dbReference>